<gene>
    <name evidence="1" type="ORF">AVEN_266366_1</name>
</gene>
<name>A0A4Y2CT08_ARAVE</name>
<keyword evidence="2" id="KW-1185">Reference proteome</keyword>
<evidence type="ECO:0000313" key="1">
    <source>
        <dbReference type="EMBL" id="GBM06415.1"/>
    </source>
</evidence>
<dbReference type="Proteomes" id="UP000499080">
    <property type="component" value="Unassembled WGS sequence"/>
</dbReference>
<evidence type="ECO:0000313" key="2">
    <source>
        <dbReference type="Proteomes" id="UP000499080"/>
    </source>
</evidence>
<comment type="caution">
    <text evidence="1">The sequence shown here is derived from an EMBL/GenBank/DDBJ whole genome shotgun (WGS) entry which is preliminary data.</text>
</comment>
<sequence>MDGQSNPEHLSSSWVEARLSSYMWGEGCLSGGFSGEIGLHLCSTQTKTEQAFQQPARHQRAIVATTYGMEIIGPRPRLSVKMLLSVWILSTEYRGRPTPSQNHPYKSASSGSLIIVLSNETAGACSL</sequence>
<dbReference type="EMBL" id="BGPR01000228">
    <property type="protein sequence ID" value="GBM06415.1"/>
    <property type="molecule type" value="Genomic_DNA"/>
</dbReference>
<dbReference type="AlphaFoldDB" id="A0A4Y2CT08"/>
<accession>A0A4Y2CT08</accession>
<reference evidence="1 2" key="1">
    <citation type="journal article" date="2019" name="Sci. Rep.">
        <title>Orb-weaving spider Araneus ventricosus genome elucidates the spidroin gene catalogue.</title>
        <authorList>
            <person name="Kono N."/>
            <person name="Nakamura H."/>
            <person name="Ohtoshi R."/>
            <person name="Moran D.A.P."/>
            <person name="Shinohara A."/>
            <person name="Yoshida Y."/>
            <person name="Fujiwara M."/>
            <person name="Mori M."/>
            <person name="Tomita M."/>
            <person name="Arakawa K."/>
        </authorList>
    </citation>
    <scope>NUCLEOTIDE SEQUENCE [LARGE SCALE GENOMIC DNA]</scope>
</reference>
<protein>
    <submittedName>
        <fullName evidence="1">Uncharacterized protein</fullName>
    </submittedName>
</protein>
<proteinExistence type="predicted"/>
<organism evidence="1 2">
    <name type="scientific">Araneus ventricosus</name>
    <name type="common">Orbweaver spider</name>
    <name type="synonym">Epeira ventricosa</name>
    <dbReference type="NCBI Taxonomy" id="182803"/>
    <lineage>
        <taxon>Eukaryota</taxon>
        <taxon>Metazoa</taxon>
        <taxon>Ecdysozoa</taxon>
        <taxon>Arthropoda</taxon>
        <taxon>Chelicerata</taxon>
        <taxon>Arachnida</taxon>
        <taxon>Araneae</taxon>
        <taxon>Araneomorphae</taxon>
        <taxon>Entelegynae</taxon>
        <taxon>Araneoidea</taxon>
        <taxon>Araneidae</taxon>
        <taxon>Araneus</taxon>
    </lineage>
</organism>